<dbReference type="KEGG" id="cre:CHLRE_08g372716v5"/>
<evidence type="ECO:0000256" key="1">
    <source>
        <dbReference type="SAM" id="MobiDB-lite"/>
    </source>
</evidence>
<dbReference type="GO" id="GO:0071944">
    <property type="term" value="C:cell periphery"/>
    <property type="evidence" value="ECO:0000318"/>
    <property type="project" value="GO_Central"/>
</dbReference>
<evidence type="ECO:0000313" key="2">
    <source>
        <dbReference type="EMBL" id="PNW79932.1"/>
    </source>
</evidence>
<proteinExistence type="predicted"/>
<dbReference type="GO" id="GO:0046513">
    <property type="term" value="P:ceramide biosynthetic process"/>
    <property type="evidence" value="ECO:0000318"/>
    <property type="project" value="GO_Central"/>
</dbReference>
<dbReference type="GO" id="GO:0016020">
    <property type="term" value="C:membrane"/>
    <property type="evidence" value="ECO:0000318"/>
    <property type="project" value="GO_Central"/>
</dbReference>
<dbReference type="OrthoDB" id="560500at2759"/>
<organism evidence="2 3">
    <name type="scientific">Chlamydomonas reinhardtii</name>
    <name type="common">Chlamydomonas smithii</name>
    <dbReference type="NCBI Taxonomy" id="3055"/>
    <lineage>
        <taxon>Eukaryota</taxon>
        <taxon>Viridiplantae</taxon>
        <taxon>Chlorophyta</taxon>
        <taxon>core chlorophytes</taxon>
        <taxon>Chlorophyceae</taxon>
        <taxon>CS clade</taxon>
        <taxon>Chlamydomonadales</taxon>
        <taxon>Chlamydomonadaceae</taxon>
        <taxon>Chlamydomonas</taxon>
    </lineage>
</organism>
<keyword evidence="3" id="KW-1185">Reference proteome</keyword>
<sequence length="598" mass="63899">MRAVSPWPSRDFVAHWGRPEPWRCLTLPQRRRLLSLAASSGDAGSLEAALAHCGCTGFEEPAASAALAGRVSACDKLVSLEPSTTTCELFSFAAQAGQLEVCRWYWRRREELQQMSRMEAVMQLRHACVMACRGGHEELVSWLEQQQQQLEQQPLPHQAQQQQQQQQQQELSHLNMAGAAAWRSAADLRHASDMALAAAEGGLAELCARWAETAGPDQLHPAMLACKAALGCNLAGLQQLASFYYDLSPGIRRVRNHFMAQCAAASPTPDWKEKVDWATQQPDPAGVPQGPEAPQDPVAGVPQGPGDEARTTRLLSEVAQTAFFVAAGFPDWHLRLQHVRSRGLLLLDAVRMTNEAAAAGNTAALTWLLDQPEGQGLAASDELVWDAAAGGHVPVLECLRARGLVFDITHATAAAAYGRGEALRWMAGAVAGGSVAAWSEVWRCATDAGVDLSTLRLLHEQRGAAVDLAAVAAAGSVEAVEWAFGLLEQEQEHAAGMAGGGTAGASVDPTGAGAGVCAGSAAPSPASLEALWAAARAGNWATASWLLLVLRRRGQDCCHELLPFFGRKVESKVWGRARDSELAALRWLEGELERAAAR</sequence>
<dbReference type="GO" id="GO:0005783">
    <property type="term" value="C:endoplasmic reticulum"/>
    <property type="evidence" value="ECO:0000318"/>
    <property type="project" value="GO_Central"/>
</dbReference>
<dbReference type="GO" id="GO:0030149">
    <property type="term" value="P:sphingolipid catabolic process"/>
    <property type="evidence" value="ECO:0000318"/>
    <property type="project" value="GO_Central"/>
</dbReference>
<dbReference type="Proteomes" id="UP000006906">
    <property type="component" value="Chromosome 8"/>
</dbReference>
<gene>
    <name evidence="2" type="ORF">CHLRE_08g372716v5</name>
</gene>
<dbReference type="GeneID" id="5726871"/>
<dbReference type="AlphaFoldDB" id="A0A2K3DHB1"/>
<dbReference type="PANTHER" id="PTHR12393:SF6">
    <property type="entry name" value="SPHINGOMYELIN PHOSPHODIESTERASE 2"/>
    <property type="match status" value="1"/>
</dbReference>
<accession>A0A2K3DHB1</accession>
<dbReference type="ExpressionAtlas" id="A0A2K3DHB1">
    <property type="expression patterns" value="baseline"/>
</dbReference>
<feature type="region of interest" description="Disordered" evidence="1">
    <location>
        <begin position="271"/>
        <end position="308"/>
    </location>
</feature>
<evidence type="ECO:0000313" key="3">
    <source>
        <dbReference type="Proteomes" id="UP000006906"/>
    </source>
</evidence>
<name>A0A2K3DHB1_CHLRE</name>
<dbReference type="GO" id="GO:0004620">
    <property type="term" value="F:phospholipase activity"/>
    <property type="evidence" value="ECO:0000318"/>
    <property type="project" value="GO_Central"/>
</dbReference>
<dbReference type="PANTHER" id="PTHR12393">
    <property type="entry name" value="SPHINGOMYELIN PHOSPHODIESTERASE RELATED"/>
    <property type="match status" value="1"/>
</dbReference>
<dbReference type="RefSeq" id="XP_042922062.1">
    <property type="nucleotide sequence ID" value="XM_043065061.1"/>
</dbReference>
<reference evidence="2 3" key="1">
    <citation type="journal article" date="2007" name="Science">
        <title>The Chlamydomonas genome reveals the evolution of key animal and plant functions.</title>
        <authorList>
            <person name="Merchant S.S."/>
            <person name="Prochnik S.E."/>
            <person name="Vallon O."/>
            <person name="Harris E.H."/>
            <person name="Karpowicz S.J."/>
            <person name="Witman G.B."/>
            <person name="Terry A."/>
            <person name="Salamov A."/>
            <person name="Fritz-Laylin L.K."/>
            <person name="Marechal-Drouard L."/>
            <person name="Marshall W.F."/>
            <person name="Qu L.H."/>
            <person name="Nelson D.R."/>
            <person name="Sanderfoot A.A."/>
            <person name="Spalding M.H."/>
            <person name="Kapitonov V.V."/>
            <person name="Ren Q."/>
            <person name="Ferris P."/>
            <person name="Lindquist E."/>
            <person name="Shapiro H."/>
            <person name="Lucas S.M."/>
            <person name="Grimwood J."/>
            <person name="Schmutz J."/>
            <person name="Cardol P."/>
            <person name="Cerutti H."/>
            <person name="Chanfreau G."/>
            <person name="Chen C.L."/>
            <person name="Cognat V."/>
            <person name="Croft M.T."/>
            <person name="Dent R."/>
            <person name="Dutcher S."/>
            <person name="Fernandez E."/>
            <person name="Fukuzawa H."/>
            <person name="Gonzalez-Ballester D."/>
            <person name="Gonzalez-Halphen D."/>
            <person name="Hallmann A."/>
            <person name="Hanikenne M."/>
            <person name="Hippler M."/>
            <person name="Inwood W."/>
            <person name="Jabbari K."/>
            <person name="Kalanon M."/>
            <person name="Kuras R."/>
            <person name="Lefebvre P.A."/>
            <person name="Lemaire S.D."/>
            <person name="Lobanov A.V."/>
            <person name="Lohr M."/>
            <person name="Manuell A."/>
            <person name="Meier I."/>
            <person name="Mets L."/>
            <person name="Mittag M."/>
            <person name="Mittelmeier T."/>
            <person name="Moroney J.V."/>
            <person name="Moseley J."/>
            <person name="Napoli C."/>
            <person name="Nedelcu A.M."/>
            <person name="Niyogi K."/>
            <person name="Novoselov S.V."/>
            <person name="Paulsen I.T."/>
            <person name="Pazour G."/>
            <person name="Purton S."/>
            <person name="Ral J.P."/>
            <person name="Riano-Pachon D.M."/>
            <person name="Riekhof W."/>
            <person name="Rymarquis L."/>
            <person name="Schroda M."/>
            <person name="Stern D."/>
            <person name="Umen J."/>
            <person name="Willows R."/>
            <person name="Wilson N."/>
            <person name="Zimmer S.L."/>
            <person name="Allmer J."/>
            <person name="Balk J."/>
            <person name="Bisova K."/>
            <person name="Chen C.J."/>
            <person name="Elias M."/>
            <person name="Gendler K."/>
            <person name="Hauser C."/>
            <person name="Lamb M.R."/>
            <person name="Ledford H."/>
            <person name="Long J.C."/>
            <person name="Minagawa J."/>
            <person name="Page M.D."/>
            <person name="Pan J."/>
            <person name="Pootakham W."/>
            <person name="Roje S."/>
            <person name="Rose A."/>
            <person name="Stahlberg E."/>
            <person name="Terauchi A.M."/>
            <person name="Yang P."/>
            <person name="Ball S."/>
            <person name="Bowler C."/>
            <person name="Dieckmann C.L."/>
            <person name="Gladyshev V.N."/>
            <person name="Green P."/>
            <person name="Jorgensen R."/>
            <person name="Mayfield S."/>
            <person name="Mueller-Roeber B."/>
            <person name="Rajamani S."/>
            <person name="Sayre R.T."/>
            <person name="Brokstein P."/>
            <person name="Dubchak I."/>
            <person name="Goodstein D."/>
            <person name="Hornick L."/>
            <person name="Huang Y.W."/>
            <person name="Jhaveri J."/>
            <person name="Luo Y."/>
            <person name="Martinez D."/>
            <person name="Ngau W.C."/>
            <person name="Otillar B."/>
            <person name="Poliakov A."/>
            <person name="Porter A."/>
            <person name="Szajkowski L."/>
            <person name="Werner G."/>
            <person name="Zhou K."/>
            <person name="Grigoriev I.V."/>
            <person name="Rokhsar D.S."/>
            <person name="Grossman A.R."/>
        </authorList>
    </citation>
    <scope>NUCLEOTIDE SEQUENCE [LARGE SCALE GENOMIC DNA]</scope>
    <source>
        <strain evidence="3">CC-503</strain>
    </source>
</reference>
<dbReference type="EMBL" id="CM008969">
    <property type="protein sequence ID" value="PNW79932.1"/>
    <property type="molecule type" value="Genomic_DNA"/>
</dbReference>
<protein>
    <submittedName>
        <fullName evidence="2">Uncharacterized protein</fullName>
    </submittedName>
</protein>
<dbReference type="InParanoid" id="A0A2K3DHB1"/>
<feature type="region of interest" description="Disordered" evidence="1">
    <location>
        <begin position="151"/>
        <end position="170"/>
    </location>
</feature>
<dbReference type="Gramene" id="PNW79932">
    <property type="protein sequence ID" value="PNW79932"/>
    <property type="gene ID" value="CHLRE_08g372716v5"/>
</dbReference>